<dbReference type="GO" id="GO:0004519">
    <property type="term" value="F:endonuclease activity"/>
    <property type="evidence" value="ECO:0007669"/>
    <property type="project" value="UniProtKB-KW"/>
</dbReference>
<dbReference type="GO" id="GO:0006506">
    <property type="term" value="P:GPI anchor biosynthetic process"/>
    <property type="evidence" value="ECO:0007669"/>
    <property type="project" value="TreeGrafter"/>
</dbReference>
<proteinExistence type="predicted"/>
<dbReference type="EMBL" id="JACBAZ010000005">
    <property type="protein sequence ID" value="NWK56736.1"/>
    <property type="molecule type" value="Genomic_DNA"/>
</dbReference>
<dbReference type="GO" id="GO:0004527">
    <property type="term" value="F:exonuclease activity"/>
    <property type="evidence" value="ECO:0007669"/>
    <property type="project" value="UniProtKB-KW"/>
</dbReference>
<evidence type="ECO:0000256" key="1">
    <source>
        <dbReference type="SAM" id="SignalP"/>
    </source>
</evidence>
<sequence>MIRLLFNLFFSISLLASVSAQPLKVLAYNIHHGRGMDGKVDLERIAKVIAEKSPDLVALQEVDKNVRRSGGVDQAAELAKLLKMDYVFAKAIDLQGGEYGLAVLSKFPLGQSVVHKLPGKGEPRIALEVRTQYQGKELSFVSLHLERNAADARSEQVMAVMKRMGGRDHAVILAGDFNAHREGEPIQQLVKGGWNVLSKNDGNGIRTFHGEKHRKDATLPGRKEIDFVVLKGLKLSSYVHGVIQEFKASDHRPIYAELTTAQK</sequence>
<dbReference type="RefSeq" id="WP_178933532.1">
    <property type="nucleotide sequence ID" value="NZ_JACBAZ010000005.1"/>
</dbReference>
<dbReference type="Pfam" id="PF03372">
    <property type="entry name" value="Exo_endo_phos"/>
    <property type="match status" value="1"/>
</dbReference>
<keyword evidence="1" id="KW-0732">Signal</keyword>
<dbReference type="GO" id="GO:0016020">
    <property type="term" value="C:membrane"/>
    <property type="evidence" value="ECO:0007669"/>
    <property type="project" value="GOC"/>
</dbReference>
<dbReference type="AlphaFoldDB" id="A0A851GH99"/>
<dbReference type="InterPro" id="IPR005135">
    <property type="entry name" value="Endo/exonuclease/phosphatase"/>
</dbReference>
<feature type="signal peptide" evidence="1">
    <location>
        <begin position="1"/>
        <end position="20"/>
    </location>
</feature>
<comment type="caution">
    <text evidence="3">The sequence shown here is derived from an EMBL/GenBank/DDBJ whole genome shotgun (WGS) entry which is preliminary data.</text>
</comment>
<dbReference type="Gene3D" id="3.60.10.10">
    <property type="entry name" value="Endonuclease/exonuclease/phosphatase"/>
    <property type="match status" value="1"/>
</dbReference>
<dbReference type="InterPro" id="IPR051916">
    <property type="entry name" value="GPI-anchor_lipid_remodeler"/>
</dbReference>
<feature type="domain" description="Endonuclease/exonuclease/phosphatase" evidence="2">
    <location>
        <begin position="27"/>
        <end position="251"/>
    </location>
</feature>
<protein>
    <submittedName>
        <fullName evidence="3">Endonuclease/exonuclease/phosphatase family protein</fullName>
    </submittedName>
</protein>
<reference evidence="3 4" key="1">
    <citation type="submission" date="2020-07" db="EMBL/GenBank/DDBJ databases">
        <title>Roseicoccus Jingziensis gen. nov., sp. nov., isolated from coastal seawater.</title>
        <authorList>
            <person name="Feng X."/>
        </authorList>
    </citation>
    <scope>NUCLEOTIDE SEQUENCE [LARGE SCALE GENOMIC DNA]</scope>
    <source>
        <strain evidence="3 4">N1E253</strain>
    </source>
</reference>
<name>A0A851GH99_9BACT</name>
<dbReference type="PANTHER" id="PTHR14859">
    <property type="entry name" value="CALCOFLUOR WHITE HYPERSENSITIVE PROTEIN PRECURSOR"/>
    <property type="match status" value="1"/>
</dbReference>
<accession>A0A851GH99</accession>
<keyword evidence="3" id="KW-0269">Exonuclease</keyword>
<organism evidence="3 4">
    <name type="scientific">Oceaniferula marina</name>
    <dbReference type="NCBI Taxonomy" id="2748318"/>
    <lineage>
        <taxon>Bacteria</taxon>
        <taxon>Pseudomonadati</taxon>
        <taxon>Verrucomicrobiota</taxon>
        <taxon>Verrucomicrobiia</taxon>
        <taxon>Verrucomicrobiales</taxon>
        <taxon>Verrucomicrobiaceae</taxon>
        <taxon>Oceaniferula</taxon>
    </lineage>
</organism>
<keyword evidence="3" id="KW-0378">Hydrolase</keyword>
<gene>
    <name evidence="3" type="ORF">HW115_14020</name>
</gene>
<dbReference type="Proteomes" id="UP000557872">
    <property type="component" value="Unassembled WGS sequence"/>
</dbReference>
<evidence type="ECO:0000259" key="2">
    <source>
        <dbReference type="Pfam" id="PF03372"/>
    </source>
</evidence>
<dbReference type="PANTHER" id="PTHR14859:SF15">
    <property type="entry name" value="ENDONUCLEASE_EXONUCLEASE_PHOSPHATASE DOMAIN-CONTAINING PROTEIN"/>
    <property type="match status" value="1"/>
</dbReference>
<evidence type="ECO:0000313" key="3">
    <source>
        <dbReference type="EMBL" id="NWK56736.1"/>
    </source>
</evidence>
<keyword evidence="4" id="KW-1185">Reference proteome</keyword>
<feature type="chain" id="PRO_5032379066" evidence="1">
    <location>
        <begin position="21"/>
        <end position="263"/>
    </location>
</feature>
<dbReference type="SUPFAM" id="SSF56219">
    <property type="entry name" value="DNase I-like"/>
    <property type="match status" value="1"/>
</dbReference>
<evidence type="ECO:0000313" key="4">
    <source>
        <dbReference type="Proteomes" id="UP000557872"/>
    </source>
</evidence>
<keyword evidence="3" id="KW-0255">Endonuclease</keyword>
<keyword evidence="3" id="KW-0540">Nuclease</keyword>
<dbReference type="InterPro" id="IPR036691">
    <property type="entry name" value="Endo/exonu/phosph_ase_sf"/>
</dbReference>